<evidence type="ECO:0000256" key="2">
    <source>
        <dbReference type="ARBA" id="ARBA00022670"/>
    </source>
</evidence>
<dbReference type="PIRSF" id="PIRSF037217">
    <property type="entry name" value="Carboxypeptidase_S"/>
    <property type="match status" value="1"/>
</dbReference>
<dbReference type="InterPro" id="IPR011650">
    <property type="entry name" value="Peptidase_M20_dimer"/>
</dbReference>
<dbReference type="InterPro" id="IPR001261">
    <property type="entry name" value="ArgE/DapE_CS"/>
</dbReference>
<dbReference type="PANTHER" id="PTHR45962:SF1">
    <property type="entry name" value="N-FATTY-ACYL-AMINO ACID SYNTHASE_HYDROLASE PM20D1"/>
    <property type="match status" value="1"/>
</dbReference>
<comment type="similarity">
    <text evidence="1">Belongs to the peptidase M20A family.</text>
</comment>
<evidence type="ECO:0000256" key="1">
    <source>
        <dbReference type="ARBA" id="ARBA00006247"/>
    </source>
</evidence>
<evidence type="ECO:0000313" key="7">
    <source>
        <dbReference type="EMBL" id="KAL1839893.1"/>
    </source>
</evidence>
<comment type="caution">
    <text evidence="7">The sequence shown here is derived from an EMBL/GenBank/DDBJ whole genome shotgun (WGS) entry which is preliminary data.</text>
</comment>
<evidence type="ECO:0000256" key="3">
    <source>
        <dbReference type="ARBA" id="ARBA00022723"/>
    </source>
</evidence>
<dbReference type="CDD" id="cd05674">
    <property type="entry name" value="M20_yscS"/>
    <property type="match status" value="1"/>
</dbReference>
<evidence type="ECO:0000256" key="4">
    <source>
        <dbReference type="ARBA" id="ARBA00022801"/>
    </source>
</evidence>
<dbReference type="EMBL" id="JAZGSY010000136">
    <property type="protein sequence ID" value="KAL1839893.1"/>
    <property type="molecule type" value="Genomic_DNA"/>
</dbReference>
<dbReference type="Gene3D" id="1.10.150.900">
    <property type="match status" value="1"/>
</dbReference>
<keyword evidence="4" id="KW-0378">Hydrolase</keyword>
<dbReference type="Pfam" id="PF07687">
    <property type="entry name" value="M20_dimer"/>
    <property type="match status" value="1"/>
</dbReference>
<keyword evidence="2" id="KW-0645">Protease</keyword>
<dbReference type="Gene3D" id="3.40.630.10">
    <property type="entry name" value="Zn peptidases"/>
    <property type="match status" value="1"/>
</dbReference>
<dbReference type="Pfam" id="PF01546">
    <property type="entry name" value="Peptidase_M20"/>
    <property type="match status" value="1"/>
</dbReference>
<dbReference type="SUPFAM" id="SSF55031">
    <property type="entry name" value="Bacterial exopeptidase dimerisation domain"/>
    <property type="match status" value="1"/>
</dbReference>
<keyword evidence="8" id="KW-1185">Reference proteome</keyword>
<dbReference type="InterPro" id="IPR017141">
    <property type="entry name" value="Pept_M20_carboxypep"/>
</dbReference>
<evidence type="ECO:0000313" key="8">
    <source>
        <dbReference type="Proteomes" id="UP001583172"/>
    </source>
</evidence>
<accession>A0ABR3VDX0</accession>
<proteinExistence type="inferred from homology"/>
<dbReference type="SUPFAM" id="SSF53187">
    <property type="entry name" value="Zn-dependent exopeptidases"/>
    <property type="match status" value="1"/>
</dbReference>
<evidence type="ECO:0000256" key="5">
    <source>
        <dbReference type="ARBA" id="ARBA00022833"/>
    </source>
</evidence>
<sequence>MKSVVAPMVAQAASDGSRISLRRHIKTLMLALTASALLAVHWSSSDDNLLPRLLSSSSYDDAPFRSGCAQPDPLVPSKDSDLDQAYNHISSAAFRNATVRRLSGAVQVKTESFDDLGAIGEDPRWDVFYDFHRYLEKTFPLIHEQLKVEKVNTHGLLYTWPGSDASLKPTLLLAHQDTVPVPPETVDSWTYPPWSGAYDGKYIWGRGASDCKNQLIATMETLELLLEAKFQPRRTVILSFGFDEECSGLRGASSLAAVLHKRYGDNGIAVIIDEGSSFEQAWGTLFAKPGTAEKGYLDVPITVRMPGGHSSVPSDHTSIGVLSELITKIESAQYPTRLADSNPYYTQLQCGAAYSPDFPSKLKKLLLGRLQGWRRQHTCAGKPDQLALEAAKQGPAIRYLMQTSQAVDVISGGVKVNALPERATVVVNHRINVGETSRVVKDRLTALAGEVAARHNLTLHAFDGTKAGQEPPESITLETNEHELEVAPVTPADGSDAKSPYAVLAGTTRALYGEEVVVTPGIMTGNTDTRHYWGLTKHIFRFSPGFDPEDGPGLGAIHTVDEKVSVLNHVNMVQWFVMFVRNMDEAEV</sequence>
<protein>
    <recommendedName>
        <fullName evidence="6">Peptidase M20 dimerisation domain-containing protein</fullName>
    </recommendedName>
</protein>
<organism evidence="7 8">
    <name type="scientific">Humicola insolens</name>
    <name type="common">Soft-rot fungus</name>
    <dbReference type="NCBI Taxonomy" id="85995"/>
    <lineage>
        <taxon>Eukaryota</taxon>
        <taxon>Fungi</taxon>
        <taxon>Dikarya</taxon>
        <taxon>Ascomycota</taxon>
        <taxon>Pezizomycotina</taxon>
        <taxon>Sordariomycetes</taxon>
        <taxon>Sordariomycetidae</taxon>
        <taxon>Sordariales</taxon>
        <taxon>Chaetomiaceae</taxon>
        <taxon>Mycothermus</taxon>
    </lineage>
</organism>
<dbReference type="InterPro" id="IPR002933">
    <property type="entry name" value="Peptidase_M20"/>
</dbReference>
<dbReference type="Gene3D" id="3.30.70.360">
    <property type="match status" value="1"/>
</dbReference>
<evidence type="ECO:0000259" key="6">
    <source>
        <dbReference type="Pfam" id="PF07687"/>
    </source>
</evidence>
<feature type="domain" description="Peptidase M20 dimerisation" evidence="6">
    <location>
        <begin position="291"/>
        <end position="454"/>
    </location>
</feature>
<dbReference type="PANTHER" id="PTHR45962">
    <property type="entry name" value="N-FATTY-ACYL-AMINO ACID SYNTHASE/HYDROLASE PM20D1"/>
    <property type="match status" value="1"/>
</dbReference>
<dbReference type="InterPro" id="IPR036264">
    <property type="entry name" value="Bact_exopeptidase_dim_dom"/>
</dbReference>
<reference evidence="7 8" key="1">
    <citation type="journal article" date="2024" name="Commun. Biol.">
        <title>Comparative genomic analysis of thermophilic fungi reveals convergent evolutionary adaptations and gene losses.</title>
        <authorList>
            <person name="Steindorff A.S."/>
            <person name="Aguilar-Pontes M.V."/>
            <person name="Robinson A.J."/>
            <person name="Andreopoulos B."/>
            <person name="LaButti K."/>
            <person name="Kuo A."/>
            <person name="Mondo S."/>
            <person name="Riley R."/>
            <person name="Otillar R."/>
            <person name="Haridas S."/>
            <person name="Lipzen A."/>
            <person name="Grimwood J."/>
            <person name="Schmutz J."/>
            <person name="Clum A."/>
            <person name="Reid I.D."/>
            <person name="Moisan M.C."/>
            <person name="Butler G."/>
            <person name="Nguyen T.T.M."/>
            <person name="Dewar K."/>
            <person name="Conant G."/>
            <person name="Drula E."/>
            <person name="Henrissat B."/>
            <person name="Hansel C."/>
            <person name="Singer S."/>
            <person name="Hutchinson M.I."/>
            <person name="de Vries R.P."/>
            <person name="Natvig D.O."/>
            <person name="Powell A.J."/>
            <person name="Tsang A."/>
            <person name="Grigoriev I.V."/>
        </authorList>
    </citation>
    <scope>NUCLEOTIDE SEQUENCE [LARGE SCALE GENOMIC DNA]</scope>
    <source>
        <strain evidence="7 8">CBS 620.91</strain>
    </source>
</reference>
<name>A0ABR3VDX0_HUMIN</name>
<dbReference type="PROSITE" id="PS00759">
    <property type="entry name" value="ARGE_DAPE_CPG2_2"/>
    <property type="match status" value="1"/>
</dbReference>
<dbReference type="Proteomes" id="UP001583172">
    <property type="component" value="Unassembled WGS sequence"/>
</dbReference>
<gene>
    <name evidence="7" type="ORF">VTJ49DRAFT_1028</name>
</gene>
<keyword evidence="5" id="KW-0862">Zinc</keyword>
<keyword evidence="3" id="KW-0479">Metal-binding</keyword>
<dbReference type="InterPro" id="IPR047177">
    <property type="entry name" value="Pept_M20A"/>
</dbReference>